<dbReference type="PROSITE" id="PS50075">
    <property type="entry name" value="CARRIER"/>
    <property type="match status" value="1"/>
</dbReference>
<dbReference type="InterPro" id="IPR009081">
    <property type="entry name" value="PP-bd_ACP"/>
</dbReference>
<gene>
    <name evidence="7" type="ORF">N7460_002966</name>
</gene>
<dbReference type="Pfam" id="PF00501">
    <property type="entry name" value="AMP-binding"/>
    <property type="match status" value="1"/>
</dbReference>
<dbReference type="GO" id="GO:0005737">
    <property type="term" value="C:cytoplasm"/>
    <property type="evidence" value="ECO:0007669"/>
    <property type="project" value="TreeGrafter"/>
</dbReference>
<dbReference type="InterPro" id="IPR001242">
    <property type="entry name" value="Condensation_dom"/>
</dbReference>
<sequence>MDSPNQAQLSNAAHVHGSGSPVPAFPPLPRGSYKDDPGRREQSNMDLLDDPKDNSTELDLPYLLPVAWAAVIARYTDSDEALFGIAYRGRKTDMGDQAISPFRLGVSPTDTLSDAMASAARYDGEMRQYEHIGLHSFSNLNPTNMVLCKFRTLLVIGDKLHGKRAEVIQEQYPLSMYACGTSIQACFDPLLLSPDVLRTLLFQLADFLQAAIERPNSTILDVQTVGKKGLAQMQNWHTSHDMYIHELINMKLLNHPSAPAVSAWDGELTYGQLDRWASSLSRHIIGEAGVQPGQFVGLLVSKSATTVVALLSVIKSGAAAVFLPPSLPTARLQTMCRIARVQLILTTTNHRGKAEELGVPVIQINAQPPPTEEIKLYESTVRSGPLYAVFTSGSMGEPKGVQVDRGSFGPGIANFCEQTRLGPDSRIFQSVSYAFVVSIFEQLAALAIGACICIPSEEQLQNDMEATLAQCKADWAAMTPTVARTLSPSLLPALKTVLLVGEPATAADIKQWKQSTTPYSLYGQTELASTVFVRRHESIRDAGNIGFPVTGKCWVVDQTNYHRLCAAGVEGELLIESTAMGTCYLGNHEQTAATFVEQRPAWNPDVDGFQTRWALTGDLVRYNCLDGSIQIAGRKGTRTKIRGQRVELGEIESSLRVSLPSAQQMIAEVVTPAVGDGSGRSDAVLIAFACADSQTPASDLELEILSTAESRANNRKALTALRQLLPEYMIPSVILDLRYVPRTVSGKINRKALRDWAAEQSVYDILKTEESAPFRAAETQKERVLQSLCEKILHIPSSKIGLDDNFFDIGGNSLTARQVVSASRSRGFHITVSDVFNQPTLAAMARRYVKRDGPVSSAANVDEDIFASFKGELLQELPSWLDAGNLQDAFPTLEMQTHLVKSDVFDYFPVKINGAVSAEQLRRSCQILVDAHPALRSIHIPFKGQIAQVVLRKATINWVEVTAPSDADLMTWTRSWVIEDRQHPPPMTQPTTCFTLIHHGSDESAFIVRLSHAHYDGACYGPLFEQIGAIYSDPELAPHAGSDFPGYRRACARLRTSQAFEHWKDILADSEVTRLPRVSAGEDAEVIYSGVCAPAAPPAGITMATAIKAAWAYVLAQETGKTDVLFGQVTNCRGILPDGGEGMVGMCLNTTPVRVEVKPTTRVRDVLAMVQQQHTKSVEYETNDWFDIVARSTSWSADTDLDSGVLHENFPTLHEMTLGNATGQMIEPIFKDTKWTRHLLITFPGPQGLVTFFVTRKGALDNTIAQGLVPAFNDALVRFLASPDDVIGPVS</sequence>
<protein>
    <recommendedName>
        <fullName evidence="6">Carrier domain-containing protein</fullName>
    </recommendedName>
</protein>
<evidence type="ECO:0000259" key="6">
    <source>
        <dbReference type="PROSITE" id="PS50075"/>
    </source>
</evidence>
<evidence type="ECO:0000256" key="1">
    <source>
        <dbReference type="ARBA" id="ARBA00022450"/>
    </source>
</evidence>
<accession>A0AAD6IKX7</accession>
<comment type="caution">
    <text evidence="7">The sequence shown here is derived from an EMBL/GenBank/DDBJ whole genome shotgun (WGS) entry which is preliminary data.</text>
</comment>
<dbReference type="Pfam" id="PF00550">
    <property type="entry name" value="PP-binding"/>
    <property type="match status" value="1"/>
</dbReference>
<dbReference type="GO" id="GO:0044550">
    <property type="term" value="P:secondary metabolite biosynthetic process"/>
    <property type="evidence" value="ECO:0007669"/>
    <property type="project" value="TreeGrafter"/>
</dbReference>
<dbReference type="GO" id="GO:0031177">
    <property type="term" value="F:phosphopantetheine binding"/>
    <property type="evidence" value="ECO:0007669"/>
    <property type="project" value="TreeGrafter"/>
</dbReference>
<keyword evidence="3" id="KW-0436">Ligase</keyword>
<dbReference type="Gene3D" id="1.10.1200.10">
    <property type="entry name" value="ACP-like"/>
    <property type="match status" value="1"/>
</dbReference>
<evidence type="ECO:0000256" key="4">
    <source>
        <dbReference type="ARBA" id="ARBA00029454"/>
    </source>
</evidence>
<feature type="compositionally biased region" description="Polar residues" evidence="5">
    <location>
        <begin position="1"/>
        <end position="11"/>
    </location>
</feature>
<dbReference type="EMBL" id="JAQJZL010000002">
    <property type="protein sequence ID" value="KAJ6052432.1"/>
    <property type="molecule type" value="Genomic_DNA"/>
</dbReference>
<feature type="domain" description="Carrier" evidence="6">
    <location>
        <begin position="776"/>
        <end position="852"/>
    </location>
</feature>
<dbReference type="InterPro" id="IPR000873">
    <property type="entry name" value="AMP-dep_synth/lig_dom"/>
</dbReference>
<dbReference type="GO" id="GO:0016874">
    <property type="term" value="F:ligase activity"/>
    <property type="evidence" value="ECO:0007669"/>
    <property type="project" value="UniProtKB-KW"/>
</dbReference>
<evidence type="ECO:0000313" key="7">
    <source>
        <dbReference type="EMBL" id="KAJ6052432.1"/>
    </source>
</evidence>
<dbReference type="Pfam" id="PF00668">
    <property type="entry name" value="Condensation"/>
    <property type="match status" value="1"/>
</dbReference>
<dbReference type="Gene3D" id="3.40.50.12780">
    <property type="entry name" value="N-terminal domain of ligase-like"/>
    <property type="match status" value="1"/>
</dbReference>
<proteinExistence type="inferred from homology"/>
<keyword evidence="1" id="KW-0596">Phosphopantetheine</keyword>
<dbReference type="PANTHER" id="PTHR45527:SF3">
    <property type="entry name" value="SIDEROPHORE SYNTHETASE (EUROFUNG)"/>
    <property type="match status" value="1"/>
</dbReference>
<evidence type="ECO:0000256" key="3">
    <source>
        <dbReference type="ARBA" id="ARBA00022598"/>
    </source>
</evidence>
<name>A0AAD6IKX7_PENCN</name>
<dbReference type="CDD" id="cd05918">
    <property type="entry name" value="A_NRPS_SidN3_like"/>
    <property type="match status" value="1"/>
</dbReference>
<evidence type="ECO:0000256" key="2">
    <source>
        <dbReference type="ARBA" id="ARBA00022553"/>
    </source>
</evidence>
<evidence type="ECO:0000256" key="5">
    <source>
        <dbReference type="SAM" id="MobiDB-lite"/>
    </source>
</evidence>
<dbReference type="InterPro" id="IPR023213">
    <property type="entry name" value="CAT-like_dom_sf"/>
</dbReference>
<dbReference type="Gene3D" id="3.30.559.30">
    <property type="entry name" value="Nonribosomal peptide synthetase, condensation domain"/>
    <property type="match status" value="2"/>
</dbReference>
<dbReference type="SUPFAM" id="SSF52777">
    <property type="entry name" value="CoA-dependent acyltransferases"/>
    <property type="match status" value="3"/>
</dbReference>
<dbReference type="Gene3D" id="3.30.559.10">
    <property type="entry name" value="Chloramphenicol acetyltransferase-like domain"/>
    <property type="match status" value="1"/>
</dbReference>
<dbReference type="PANTHER" id="PTHR45527">
    <property type="entry name" value="NONRIBOSOMAL PEPTIDE SYNTHETASE"/>
    <property type="match status" value="1"/>
</dbReference>
<dbReference type="Gene3D" id="3.30.300.30">
    <property type="match status" value="1"/>
</dbReference>
<organism evidence="7 8">
    <name type="scientific">Penicillium canescens</name>
    <dbReference type="NCBI Taxonomy" id="5083"/>
    <lineage>
        <taxon>Eukaryota</taxon>
        <taxon>Fungi</taxon>
        <taxon>Dikarya</taxon>
        <taxon>Ascomycota</taxon>
        <taxon>Pezizomycotina</taxon>
        <taxon>Eurotiomycetes</taxon>
        <taxon>Eurotiomycetidae</taxon>
        <taxon>Eurotiales</taxon>
        <taxon>Aspergillaceae</taxon>
        <taxon>Penicillium</taxon>
    </lineage>
</organism>
<comment type="similarity">
    <text evidence="4">Belongs to the NRP synthetase family.</text>
</comment>
<dbReference type="SUPFAM" id="SSF47336">
    <property type="entry name" value="ACP-like"/>
    <property type="match status" value="1"/>
</dbReference>
<reference evidence="7" key="1">
    <citation type="journal article" date="2023" name="IMA Fungus">
        <title>Comparative genomic study of the Penicillium genus elucidates a diverse pangenome and 15 lateral gene transfer events.</title>
        <authorList>
            <person name="Petersen C."/>
            <person name="Sorensen T."/>
            <person name="Nielsen M.R."/>
            <person name="Sondergaard T.E."/>
            <person name="Sorensen J.L."/>
            <person name="Fitzpatrick D.A."/>
            <person name="Frisvad J.C."/>
            <person name="Nielsen K.L."/>
        </authorList>
    </citation>
    <scope>NUCLEOTIDE SEQUENCE</scope>
    <source>
        <strain evidence="7">IBT 15450</strain>
    </source>
</reference>
<dbReference type="InterPro" id="IPR036736">
    <property type="entry name" value="ACP-like_sf"/>
</dbReference>
<reference evidence="7" key="2">
    <citation type="submission" date="2023-01" db="EMBL/GenBank/DDBJ databases">
        <authorList>
            <person name="Petersen C."/>
        </authorList>
    </citation>
    <scope>NUCLEOTIDE SEQUENCE</scope>
    <source>
        <strain evidence="7">IBT 15450</strain>
    </source>
</reference>
<keyword evidence="8" id="KW-1185">Reference proteome</keyword>
<feature type="compositionally biased region" description="Basic and acidic residues" evidence="5">
    <location>
        <begin position="32"/>
        <end position="52"/>
    </location>
</feature>
<dbReference type="InterPro" id="IPR045851">
    <property type="entry name" value="AMP-bd_C_sf"/>
</dbReference>
<dbReference type="GO" id="GO:0043041">
    <property type="term" value="P:amino acid activation for nonribosomal peptide biosynthetic process"/>
    <property type="evidence" value="ECO:0007669"/>
    <property type="project" value="TreeGrafter"/>
</dbReference>
<keyword evidence="2" id="KW-0597">Phosphoprotein</keyword>
<evidence type="ECO:0000313" key="8">
    <source>
        <dbReference type="Proteomes" id="UP001219568"/>
    </source>
</evidence>
<dbReference type="Proteomes" id="UP001219568">
    <property type="component" value="Unassembled WGS sequence"/>
</dbReference>
<dbReference type="InterPro" id="IPR042099">
    <property type="entry name" value="ANL_N_sf"/>
</dbReference>
<feature type="region of interest" description="Disordered" evidence="5">
    <location>
        <begin position="1"/>
        <end position="52"/>
    </location>
</feature>
<dbReference type="SUPFAM" id="SSF56801">
    <property type="entry name" value="Acetyl-CoA synthetase-like"/>
    <property type="match status" value="1"/>
</dbReference>